<dbReference type="Proteomes" id="UP000789405">
    <property type="component" value="Unassembled WGS sequence"/>
</dbReference>
<dbReference type="EMBL" id="CAJVPY010004038">
    <property type="protein sequence ID" value="CAG8608515.1"/>
    <property type="molecule type" value="Genomic_DNA"/>
</dbReference>
<keyword evidence="3" id="KW-1185">Reference proteome</keyword>
<protein>
    <submittedName>
        <fullName evidence="2">8048_t:CDS:1</fullName>
    </submittedName>
</protein>
<proteinExistence type="predicted"/>
<evidence type="ECO:0000313" key="3">
    <source>
        <dbReference type="Proteomes" id="UP000789405"/>
    </source>
</evidence>
<name>A0A9N9CPL6_9GLOM</name>
<reference evidence="2" key="1">
    <citation type="submission" date="2021-06" db="EMBL/GenBank/DDBJ databases">
        <authorList>
            <person name="Kallberg Y."/>
            <person name="Tangrot J."/>
            <person name="Rosling A."/>
        </authorList>
    </citation>
    <scope>NUCLEOTIDE SEQUENCE</scope>
    <source>
        <strain evidence="2">MA453B</strain>
    </source>
</reference>
<comment type="caution">
    <text evidence="2">The sequence shown here is derived from an EMBL/GenBank/DDBJ whole genome shotgun (WGS) entry which is preliminary data.</text>
</comment>
<feature type="transmembrane region" description="Helical" evidence="1">
    <location>
        <begin position="50"/>
        <end position="72"/>
    </location>
</feature>
<keyword evidence="1" id="KW-1133">Transmembrane helix</keyword>
<accession>A0A9N9CPL6</accession>
<dbReference type="AlphaFoldDB" id="A0A9N9CPL6"/>
<feature type="transmembrane region" description="Helical" evidence="1">
    <location>
        <begin position="21"/>
        <end position="44"/>
    </location>
</feature>
<keyword evidence="1" id="KW-0472">Membrane</keyword>
<keyword evidence="1" id="KW-0812">Transmembrane</keyword>
<gene>
    <name evidence="2" type="ORF">DERYTH_LOCUS8012</name>
</gene>
<sequence length="103" mass="10562">MGKIGFVENVKIVVVDVECGILVVEVVVVVVGVGIVVVSVGVLVGEGELLLFSSFSLGGIGGNSVVGLFLSIHLKVLLDSKTVPACSHKDPSLCDSTNCEPIL</sequence>
<evidence type="ECO:0000256" key="1">
    <source>
        <dbReference type="SAM" id="Phobius"/>
    </source>
</evidence>
<organism evidence="2 3">
    <name type="scientific">Dentiscutata erythropus</name>
    <dbReference type="NCBI Taxonomy" id="1348616"/>
    <lineage>
        <taxon>Eukaryota</taxon>
        <taxon>Fungi</taxon>
        <taxon>Fungi incertae sedis</taxon>
        <taxon>Mucoromycota</taxon>
        <taxon>Glomeromycotina</taxon>
        <taxon>Glomeromycetes</taxon>
        <taxon>Diversisporales</taxon>
        <taxon>Gigasporaceae</taxon>
        <taxon>Dentiscutata</taxon>
    </lineage>
</organism>
<evidence type="ECO:0000313" key="2">
    <source>
        <dbReference type="EMBL" id="CAG8608515.1"/>
    </source>
</evidence>